<sequence length="232" mass="24056">MVTPGVTVHVVPDAPALADAAAEWLAQRIARTPALTVLVATGQTPMGMYAQLAERVRAGTLDCSGVTAVQLDEYAGLPEGDPRSLRAWMLRSFVTPLGVQTVVPLLDPAAFTGRLAALGGLDVAVLGLGPNGHVGFNEPPSGPDAPTREVALTPESLRSNAAYWSGLTVPTRAVTAGMDVILGARETLLLVSGAHKCAILSEALDGPETPLVPASFLRRTALTVLADRDARP</sequence>
<feature type="domain" description="Glucosamine/galactosamine-6-phosphate isomerase" evidence="2">
    <location>
        <begin position="16"/>
        <end position="220"/>
    </location>
</feature>
<protein>
    <submittedName>
        <fullName evidence="3">Glucosamine-6-phosphate deaminase</fullName>
    </submittedName>
</protein>
<dbReference type="Gene3D" id="3.40.50.1360">
    <property type="match status" value="1"/>
</dbReference>
<comment type="caution">
    <text evidence="3">The sequence shown here is derived from an EMBL/GenBank/DDBJ whole genome shotgun (WGS) entry which is preliminary data.</text>
</comment>
<accession>A0ABQ3JN10</accession>
<dbReference type="PANTHER" id="PTHR11280:SF5">
    <property type="entry name" value="GLUCOSAMINE-6-PHOSPHATE ISOMERASE"/>
    <property type="match status" value="1"/>
</dbReference>
<evidence type="ECO:0000313" key="3">
    <source>
        <dbReference type="EMBL" id="GHF43782.1"/>
    </source>
</evidence>
<dbReference type="InterPro" id="IPR018321">
    <property type="entry name" value="Glucosamine6P_isomerase_CS"/>
</dbReference>
<proteinExistence type="predicted"/>
<keyword evidence="4" id="KW-1185">Reference proteome</keyword>
<evidence type="ECO:0000256" key="1">
    <source>
        <dbReference type="ARBA" id="ARBA00022801"/>
    </source>
</evidence>
<dbReference type="CDD" id="cd01399">
    <property type="entry name" value="GlcN6P_deaminase"/>
    <property type="match status" value="1"/>
</dbReference>
<keyword evidence="1" id="KW-0378">Hydrolase</keyword>
<name>A0ABQ3JN10_9DEIO</name>
<dbReference type="Pfam" id="PF01182">
    <property type="entry name" value="Glucosamine_iso"/>
    <property type="match status" value="1"/>
</dbReference>
<dbReference type="InterPro" id="IPR006148">
    <property type="entry name" value="Glc/Gal-6P_isomerase"/>
</dbReference>
<evidence type="ECO:0000259" key="2">
    <source>
        <dbReference type="Pfam" id="PF01182"/>
    </source>
</evidence>
<dbReference type="SUPFAM" id="SSF100950">
    <property type="entry name" value="NagB/RpiA/CoA transferase-like"/>
    <property type="match status" value="1"/>
</dbReference>
<evidence type="ECO:0000313" key="4">
    <source>
        <dbReference type="Proteomes" id="UP000619376"/>
    </source>
</evidence>
<dbReference type="EMBL" id="BNAJ01000004">
    <property type="protein sequence ID" value="GHF43782.1"/>
    <property type="molecule type" value="Genomic_DNA"/>
</dbReference>
<dbReference type="InterPro" id="IPR037171">
    <property type="entry name" value="NagB/RpiA_transferase-like"/>
</dbReference>
<dbReference type="PANTHER" id="PTHR11280">
    <property type="entry name" value="GLUCOSAMINE-6-PHOSPHATE ISOMERASE"/>
    <property type="match status" value="1"/>
</dbReference>
<organism evidence="3 4">
    <name type="scientific">Deinococcus metalli</name>
    <dbReference type="NCBI Taxonomy" id="1141878"/>
    <lineage>
        <taxon>Bacteria</taxon>
        <taxon>Thermotogati</taxon>
        <taxon>Deinococcota</taxon>
        <taxon>Deinococci</taxon>
        <taxon>Deinococcales</taxon>
        <taxon>Deinococcaceae</taxon>
        <taxon>Deinococcus</taxon>
    </lineage>
</organism>
<dbReference type="PROSITE" id="PS01161">
    <property type="entry name" value="GLC_GALNAC_ISOMERASE"/>
    <property type="match status" value="1"/>
</dbReference>
<dbReference type="Proteomes" id="UP000619376">
    <property type="component" value="Unassembled WGS sequence"/>
</dbReference>
<reference evidence="4" key="1">
    <citation type="journal article" date="2019" name="Int. J. Syst. Evol. Microbiol.">
        <title>The Global Catalogue of Microorganisms (GCM) 10K type strain sequencing project: providing services to taxonomists for standard genome sequencing and annotation.</title>
        <authorList>
            <consortium name="The Broad Institute Genomics Platform"/>
            <consortium name="The Broad Institute Genome Sequencing Center for Infectious Disease"/>
            <person name="Wu L."/>
            <person name="Ma J."/>
        </authorList>
    </citation>
    <scope>NUCLEOTIDE SEQUENCE [LARGE SCALE GENOMIC DNA]</scope>
    <source>
        <strain evidence="4">CGMCC 1.18437</strain>
    </source>
</reference>
<dbReference type="InterPro" id="IPR004547">
    <property type="entry name" value="Glucosamine6P_isomerase"/>
</dbReference>
<gene>
    <name evidence="3" type="primary">nagB</name>
    <name evidence="3" type="ORF">GCM10017781_20290</name>
</gene>